<evidence type="ECO:0000313" key="2">
    <source>
        <dbReference type="Proteomes" id="UP000617634"/>
    </source>
</evidence>
<protein>
    <submittedName>
        <fullName evidence="1">Alpha/beta hydrolase</fullName>
    </submittedName>
</protein>
<dbReference type="SUPFAM" id="SSF53474">
    <property type="entry name" value="alpha/beta-Hydrolases"/>
    <property type="match status" value="1"/>
</dbReference>
<name>A0A931HD21_9SPHN</name>
<dbReference type="EMBL" id="JADZGI010000001">
    <property type="protein sequence ID" value="MBH0113196.1"/>
    <property type="molecule type" value="Genomic_DNA"/>
</dbReference>
<accession>A0A931HD21</accession>
<gene>
    <name evidence="1" type="ORF">I5E68_09580</name>
</gene>
<proteinExistence type="predicted"/>
<dbReference type="Gene3D" id="3.40.50.1820">
    <property type="entry name" value="alpha/beta hydrolase"/>
    <property type="match status" value="1"/>
</dbReference>
<organism evidence="1 2">
    <name type="scientific">Novosphingobium aureum</name>
    <dbReference type="NCBI Taxonomy" id="2792964"/>
    <lineage>
        <taxon>Bacteria</taxon>
        <taxon>Pseudomonadati</taxon>
        <taxon>Pseudomonadota</taxon>
        <taxon>Alphaproteobacteria</taxon>
        <taxon>Sphingomonadales</taxon>
        <taxon>Sphingomonadaceae</taxon>
        <taxon>Novosphingobium</taxon>
    </lineage>
</organism>
<dbReference type="GO" id="GO:0016787">
    <property type="term" value="F:hydrolase activity"/>
    <property type="evidence" value="ECO:0007669"/>
    <property type="project" value="UniProtKB-KW"/>
</dbReference>
<evidence type="ECO:0000313" key="1">
    <source>
        <dbReference type="EMBL" id="MBH0113196.1"/>
    </source>
</evidence>
<dbReference type="Pfam" id="PF06821">
    <property type="entry name" value="Ser_hydrolase"/>
    <property type="match status" value="1"/>
</dbReference>
<dbReference type="InterPro" id="IPR010662">
    <property type="entry name" value="RBBP9/YdeN"/>
</dbReference>
<reference evidence="1" key="1">
    <citation type="submission" date="2020-11" db="EMBL/GenBank/DDBJ databases">
        <title>Novosphingobium aureum sp. nov., a marine bacterium isolated from sediment of a salt flat.</title>
        <authorList>
            <person name="Yoo Y."/>
            <person name="Kim J.-J."/>
        </authorList>
    </citation>
    <scope>NUCLEOTIDE SEQUENCE</scope>
    <source>
        <strain evidence="1">YJ-S2-02</strain>
    </source>
</reference>
<dbReference type="AlphaFoldDB" id="A0A931HD21"/>
<dbReference type="InterPro" id="IPR029058">
    <property type="entry name" value="AB_hydrolase_fold"/>
</dbReference>
<sequence>MAVKEAAMRTNEKLPSEPVLLTLPGIDNSGPGHWQTIWERERSDMHRVHFGSWNNPERDSWVRRLNAAIAAAGRPVVLVAHSLGCHAVAWWNASEPTLASQVAAAFLVAPPDVEHAPIDHRLQPFGPVPRKRLTFPALVVGSRNDPYASYGHVRAMARIWGARIVDAGPMGHINSDSGLLDWPYGKYLVRRLIEAVTPSPLPLLASGAVATMQGQGIGTRAPR</sequence>
<dbReference type="Proteomes" id="UP000617634">
    <property type="component" value="Unassembled WGS sequence"/>
</dbReference>
<keyword evidence="1" id="KW-0378">Hydrolase</keyword>
<comment type="caution">
    <text evidence="1">The sequence shown here is derived from an EMBL/GenBank/DDBJ whole genome shotgun (WGS) entry which is preliminary data.</text>
</comment>
<keyword evidence="2" id="KW-1185">Reference proteome</keyword>